<name>A0A0F7ZEW1_9HYPO</name>
<dbReference type="Pfam" id="PF13843">
    <property type="entry name" value="DDE_Tnp_1_7"/>
    <property type="match status" value="1"/>
</dbReference>
<feature type="compositionally biased region" description="Basic residues" evidence="1">
    <location>
        <begin position="557"/>
        <end position="567"/>
    </location>
</feature>
<evidence type="ECO:0000256" key="1">
    <source>
        <dbReference type="SAM" id="MobiDB-lite"/>
    </source>
</evidence>
<gene>
    <name evidence="3" type="ORF">HIM_12528</name>
</gene>
<dbReference type="PANTHER" id="PTHR46599">
    <property type="entry name" value="PIGGYBAC TRANSPOSABLE ELEMENT-DERIVED PROTEIN 4"/>
    <property type="match status" value="1"/>
</dbReference>
<dbReference type="GO" id="GO:0005524">
    <property type="term" value="F:ATP binding"/>
    <property type="evidence" value="ECO:0007669"/>
    <property type="project" value="InterPro"/>
</dbReference>
<dbReference type="PROSITE" id="PS50011">
    <property type="entry name" value="PROTEIN_KINASE_DOM"/>
    <property type="match status" value="1"/>
</dbReference>
<dbReference type="Gene3D" id="1.10.510.10">
    <property type="entry name" value="Transferase(Phosphotransferase) domain 1"/>
    <property type="match status" value="1"/>
</dbReference>
<dbReference type="AlphaFoldDB" id="A0A0F7ZEW1"/>
<organism evidence="3 4">
    <name type="scientific">Hirsutella minnesotensis 3608</name>
    <dbReference type="NCBI Taxonomy" id="1043627"/>
    <lineage>
        <taxon>Eukaryota</taxon>
        <taxon>Fungi</taxon>
        <taxon>Dikarya</taxon>
        <taxon>Ascomycota</taxon>
        <taxon>Pezizomycotina</taxon>
        <taxon>Sordariomycetes</taxon>
        <taxon>Hypocreomycetidae</taxon>
        <taxon>Hypocreales</taxon>
        <taxon>Ophiocordycipitaceae</taxon>
        <taxon>Hirsutella</taxon>
    </lineage>
</organism>
<feature type="region of interest" description="Disordered" evidence="1">
    <location>
        <begin position="343"/>
        <end position="395"/>
    </location>
</feature>
<dbReference type="InterPro" id="IPR029526">
    <property type="entry name" value="PGBD"/>
</dbReference>
<feature type="domain" description="Protein kinase" evidence="2">
    <location>
        <begin position="895"/>
        <end position="1085"/>
    </location>
</feature>
<feature type="region of interest" description="Disordered" evidence="1">
    <location>
        <begin position="768"/>
        <end position="839"/>
    </location>
</feature>
<feature type="region of interest" description="Disordered" evidence="1">
    <location>
        <begin position="548"/>
        <end position="567"/>
    </location>
</feature>
<feature type="compositionally biased region" description="Polar residues" evidence="1">
    <location>
        <begin position="827"/>
        <end position="837"/>
    </location>
</feature>
<accession>A0A0F7ZEW1</accession>
<sequence>MHPIHPILQFMSFDRFFLLQRHIRISDSNSISCGLPTPYAQVNEWSEHIQQASLALCRSKQTVTVKNKPTPTGFKVWIVAQAGYFLRWLWHQPSNALGPAAGKERKKATGTAESGISLNPTQSVVVALLEQLPEQTYHVFLDNLFSSPNLLNALRQQGIGATGTARINCGFYQPFVEAKKADTKGDCWPWGTLKTAPTPDGQVNQFAWKDNALVLFLSTVYSGEEFEERIRRRPTTTQPRARPIQQKFGAEPVLRLPVPSISADYNDKMGGVDIGDQLRAGEGLDHRICRGNWRAIAWTFLLETALVNSFLLQLWGQPSWPRITSQPSMEEIERLRKQLREEQRLREEEQRRREAAEGRALEEQHQRQEEQRRRQEEQRRREEEQRRREEAEERAGASLPLTLHQYLETCHSLSLAVEVVTDRSLTTQGDTTNPTGRIYPRRIVPWTSFPREQEKVWNQLSSSPSFSSRAAFPSRHQLDYVRSLLRPVSSEIGLRNGERDVVENAVQKLVDATYNDSLLRSHLGLDGTVTFESHTNLGITDESLSESMEQVSIGSRPPHRTIRRRKARGKGNQADQFCIYRTSDDRNIPAVAIEYKAPHKLRRSDIVTGLVSEIQPDRDVINQEGEGYAFAARRLSTAVVTQLFSYMIGKGIQYGYVCTGEAYVFLHIPDDPSCVYYSVCVPSLDVQDDDETRLHRTAVAQAFAFVLQAIRSPPPRQSWHDATEHLDTWSVEYDDVLRSIPATDRKPRRETSYKAQRWKGFVRSPIRTRSRCLPPQDGTQQPSGDDSDDDGDGSPCPTPYPAVSHGGALTTPTDVGSGGMQEHDGSAASQEGNNVRPNIQDRPYCTHECLRGLAFGGPMDEKCPNFTDHGNMHINRREFLCLARDQLAVDRGKDADCVPLYLSGSRGSLFKFRLSSHGYTLVAKGVEAMDTKHLRYENKVYDHLWDLQGKFVPVCLGIIDLFKPYYYDSGVYEHFMFLSYGGRSVLKELGEVNPSVANEILTALSRLHQHGVLHRDAEPRNVLYDKRTGRYMIVDLMLAELHARQPLGSINVNGQNRKRKMKLTPWQHEKDVFAIEMQSLRASLR</sequence>
<evidence type="ECO:0000259" key="2">
    <source>
        <dbReference type="PROSITE" id="PS50011"/>
    </source>
</evidence>
<evidence type="ECO:0000313" key="3">
    <source>
        <dbReference type="EMBL" id="KJZ68081.1"/>
    </source>
</evidence>
<feature type="compositionally biased region" description="Low complexity" evidence="1">
    <location>
        <begin position="774"/>
        <end position="784"/>
    </location>
</feature>
<dbReference type="EMBL" id="KQ031034">
    <property type="protein sequence ID" value="KJZ68081.1"/>
    <property type="molecule type" value="Genomic_DNA"/>
</dbReference>
<dbReference type="InterPro" id="IPR011009">
    <property type="entry name" value="Kinase-like_dom_sf"/>
</dbReference>
<dbReference type="GO" id="GO:0004672">
    <property type="term" value="F:protein kinase activity"/>
    <property type="evidence" value="ECO:0007669"/>
    <property type="project" value="InterPro"/>
</dbReference>
<dbReference type="PANTHER" id="PTHR46599:SF3">
    <property type="entry name" value="PIGGYBAC TRANSPOSABLE ELEMENT-DERIVED PROTEIN 4"/>
    <property type="match status" value="1"/>
</dbReference>
<evidence type="ECO:0000313" key="4">
    <source>
        <dbReference type="Proteomes" id="UP000054481"/>
    </source>
</evidence>
<dbReference type="OrthoDB" id="2156052at2759"/>
<keyword evidence="4" id="KW-1185">Reference proteome</keyword>
<proteinExistence type="predicted"/>
<dbReference type="Proteomes" id="UP000054481">
    <property type="component" value="Unassembled WGS sequence"/>
</dbReference>
<protein>
    <recommendedName>
        <fullName evidence="2">Protein kinase domain-containing protein</fullName>
    </recommendedName>
</protein>
<dbReference type="SUPFAM" id="SSF56112">
    <property type="entry name" value="Protein kinase-like (PK-like)"/>
    <property type="match status" value="1"/>
</dbReference>
<reference evidence="3 4" key="1">
    <citation type="journal article" date="2014" name="Genome Biol. Evol.">
        <title>Comparative genomics and transcriptomics analyses reveal divergent lifestyle features of nematode endoparasitic fungus Hirsutella minnesotensis.</title>
        <authorList>
            <person name="Lai Y."/>
            <person name="Liu K."/>
            <person name="Zhang X."/>
            <person name="Zhang X."/>
            <person name="Li K."/>
            <person name="Wang N."/>
            <person name="Shu C."/>
            <person name="Wu Y."/>
            <person name="Wang C."/>
            <person name="Bushley K.E."/>
            <person name="Xiang M."/>
            <person name="Liu X."/>
        </authorList>
    </citation>
    <scope>NUCLEOTIDE SEQUENCE [LARGE SCALE GENOMIC DNA]</scope>
    <source>
        <strain evidence="3 4">3608</strain>
    </source>
</reference>
<dbReference type="InterPro" id="IPR000719">
    <property type="entry name" value="Prot_kinase_dom"/>
</dbReference>